<sequence length="104" mass="11452">MNYYFHEKSPYQEDFDYTQLTSAGKLNTAAAYLGQALASAHAISDQDYNSSIVTYSIDKQVTDAITSTSGLESEISSFAFSYAAQVNLDWQSFVSAYKAGTPLY</sequence>
<name>A0A1H6XT78_9BURK</name>
<dbReference type="Proteomes" id="UP000198866">
    <property type="component" value="Unassembled WGS sequence"/>
</dbReference>
<proteinExistence type="predicted"/>
<keyword evidence="2" id="KW-1185">Reference proteome</keyword>
<dbReference type="Pfam" id="PF10009">
    <property type="entry name" value="DUF2252"/>
    <property type="match status" value="1"/>
</dbReference>
<accession>A0A1H6XT78</accession>
<protein>
    <submittedName>
        <fullName evidence="1">Uncharacterized protein</fullName>
    </submittedName>
</protein>
<dbReference type="PANTHER" id="PTHR39441:SF1">
    <property type="entry name" value="DUF2252 DOMAIN-CONTAINING PROTEIN"/>
    <property type="match status" value="1"/>
</dbReference>
<evidence type="ECO:0000313" key="2">
    <source>
        <dbReference type="Proteomes" id="UP000198866"/>
    </source>
</evidence>
<dbReference type="STRING" id="667676.SAMN05192539_100991"/>
<evidence type="ECO:0000313" key="1">
    <source>
        <dbReference type="EMBL" id="SEJ32249.1"/>
    </source>
</evidence>
<dbReference type="InterPro" id="IPR018721">
    <property type="entry name" value="DUF2252"/>
</dbReference>
<dbReference type="PANTHER" id="PTHR39441">
    <property type="entry name" value="DUF2252 DOMAIN-CONTAINING PROTEIN"/>
    <property type="match status" value="1"/>
</dbReference>
<dbReference type="RefSeq" id="WP_245763220.1">
    <property type="nucleotide sequence ID" value="NZ_FNYE01000009.1"/>
</dbReference>
<dbReference type="AlphaFoldDB" id="A0A1H6XT78"/>
<reference evidence="2" key="1">
    <citation type="submission" date="2016-10" db="EMBL/GenBank/DDBJ databases">
        <authorList>
            <person name="Varghese N."/>
            <person name="Submissions S."/>
        </authorList>
    </citation>
    <scope>NUCLEOTIDE SEQUENCE [LARGE SCALE GENOMIC DNA]</scope>
    <source>
        <strain evidence="2">LMG 26031</strain>
    </source>
</reference>
<organism evidence="1 2">
    <name type="scientific">Paraburkholderia diazotrophica</name>
    <dbReference type="NCBI Taxonomy" id="667676"/>
    <lineage>
        <taxon>Bacteria</taxon>
        <taxon>Pseudomonadati</taxon>
        <taxon>Pseudomonadota</taxon>
        <taxon>Betaproteobacteria</taxon>
        <taxon>Burkholderiales</taxon>
        <taxon>Burkholderiaceae</taxon>
        <taxon>Paraburkholderia</taxon>
    </lineage>
</organism>
<dbReference type="EMBL" id="FNYE01000009">
    <property type="protein sequence ID" value="SEJ32249.1"/>
    <property type="molecule type" value="Genomic_DNA"/>
</dbReference>
<gene>
    <name evidence="1" type="ORF">SAMN05192539_100991</name>
</gene>